<dbReference type="OrthoDB" id="869432at2"/>
<name>A0A4S1E0U8_9FLAO</name>
<keyword evidence="1" id="KW-1133">Transmembrane helix</keyword>
<protein>
    <recommendedName>
        <fullName evidence="4">DUF1574 domain-containing protein</fullName>
    </recommendedName>
</protein>
<keyword evidence="1" id="KW-0472">Membrane</keyword>
<evidence type="ECO:0000313" key="3">
    <source>
        <dbReference type="Proteomes" id="UP000307602"/>
    </source>
</evidence>
<evidence type="ECO:0000256" key="1">
    <source>
        <dbReference type="SAM" id="Phobius"/>
    </source>
</evidence>
<organism evidence="2 3">
    <name type="scientific">Flavivirga rizhaonensis</name>
    <dbReference type="NCBI Taxonomy" id="2559571"/>
    <lineage>
        <taxon>Bacteria</taxon>
        <taxon>Pseudomonadati</taxon>
        <taxon>Bacteroidota</taxon>
        <taxon>Flavobacteriia</taxon>
        <taxon>Flavobacteriales</taxon>
        <taxon>Flavobacteriaceae</taxon>
        <taxon>Flavivirga</taxon>
    </lineage>
</organism>
<accession>A0A4S1E0U8</accession>
<dbReference type="InterPro" id="IPR036514">
    <property type="entry name" value="SGNH_hydro_sf"/>
</dbReference>
<evidence type="ECO:0008006" key="4">
    <source>
        <dbReference type="Google" id="ProtNLM"/>
    </source>
</evidence>
<dbReference type="Proteomes" id="UP000307602">
    <property type="component" value="Unassembled WGS sequence"/>
</dbReference>
<feature type="transmembrane region" description="Helical" evidence="1">
    <location>
        <begin position="12"/>
        <end position="31"/>
    </location>
</feature>
<reference evidence="2 3" key="1">
    <citation type="submission" date="2019-04" db="EMBL/GenBank/DDBJ databases">
        <authorList>
            <person name="Liu A."/>
        </authorList>
    </citation>
    <scope>NUCLEOTIDE SEQUENCE [LARGE SCALE GENOMIC DNA]</scope>
    <source>
        <strain evidence="2 3">RZ03</strain>
    </source>
</reference>
<dbReference type="RefSeq" id="WP_135875678.1">
    <property type="nucleotide sequence ID" value="NZ_SRSO01000004.1"/>
</dbReference>
<gene>
    <name evidence="2" type="ORF">EM932_03835</name>
</gene>
<evidence type="ECO:0000313" key="2">
    <source>
        <dbReference type="EMBL" id="TGV03933.1"/>
    </source>
</evidence>
<comment type="caution">
    <text evidence="2">The sequence shown here is derived from an EMBL/GenBank/DDBJ whole genome shotgun (WGS) entry which is preliminary data.</text>
</comment>
<proteinExistence type="predicted"/>
<keyword evidence="3" id="KW-1185">Reference proteome</keyword>
<dbReference type="EMBL" id="SRSO01000004">
    <property type="protein sequence ID" value="TGV03933.1"/>
    <property type="molecule type" value="Genomic_DNA"/>
</dbReference>
<dbReference type="SUPFAM" id="SSF52266">
    <property type="entry name" value="SGNH hydrolase"/>
    <property type="match status" value="1"/>
</dbReference>
<sequence length="317" mass="36706">MINTQLKYTFAKVLKFIVIIFIIDFGLGFIAKELFLSQETGKFARSTYAITKAKENILIFGSSHAHRHYVPEVIEKKTGKTCYNAGADGQQLVYHSALQGMIFKRTLPELIILNIDENFLFKSEKAFDRLDDLNPYYDDYSNELDPVFNLKSKYADPKLFFKAYQNNSTLIQAVRYYLAPQETPQGYRPLFEKMTFDKLTSHREDIQEKEYTEEIDSVFVKTLENFINEAKTNNVKLVFVTSPNLIPRNVSKNKSLTEIKAIAKSKNIPFYNYLNSKDFANKLDLFYDPSHLNDNGARLFTGLLIDSILNDNKKHFN</sequence>
<dbReference type="AlphaFoldDB" id="A0A4S1E0U8"/>
<keyword evidence="1" id="KW-0812">Transmembrane</keyword>
<dbReference type="Gene3D" id="3.40.50.1110">
    <property type="entry name" value="SGNH hydrolase"/>
    <property type="match status" value="1"/>
</dbReference>
<dbReference type="GO" id="GO:0016788">
    <property type="term" value="F:hydrolase activity, acting on ester bonds"/>
    <property type="evidence" value="ECO:0007669"/>
    <property type="project" value="UniProtKB-ARBA"/>
</dbReference>